<name>A0AAV1RS77_9ROSI</name>
<keyword evidence="3" id="KW-1185">Reference proteome</keyword>
<dbReference type="Proteomes" id="UP001314170">
    <property type="component" value="Unassembled WGS sequence"/>
</dbReference>
<dbReference type="EMBL" id="CAWUPB010001157">
    <property type="protein sequence ID" value="CAK7339155.1"/>
    <property type="molecule type" value="Genomic_DNA"/>
</dbReference>
<sequence>MAQEATRKHILRTMTTKQEAQQTWGRMKRWKSGRGSPAGKLKIQKQERLEMDKYGISFPYSGRQHCRPGHKQFNPDICTDLILTYLGKRSKSSTISTNFS</sequence>
<evidence type="ECO:0000313" key="2">
    <source>
        <dbReference type="EMBL" id="CAK7339155.1"/>
    </source>
</evidence>
<evidence type="ECO:0000313" key="3">
    <source>
        <dbReference type="Proteomes" id="UP001314170"/>
    </source>
</evidence>
<proteinExistence type="predicted"/>
<protein>
    <submittedName>
        <fullName evidence="2">Uncharacterized protein</fullName>
    </submittedName>
</protein>
<feature type="region of interest" description="Disordered" evidence="1">
    <location>
        <begin position="14"/>
        <end position="41"/>
    </location>
</feature>
<reference evidence="2 3" key="1">
    <citation type="submission" date="2024-01" db="EMBL/GenBank/DDBJ databases">
        <authorList>
            <person name="Waweru B."/>
        </authorList>
    </citation>
    <scope>NUCLEOTIDE SEQUENCE [LARGE SCALE GENOMIC DNA]</scope>
</reference>
<comment type="caution">
    <text evidence="2">The sequence shown here is derived from an EMBL/GenBank/DDBJ whole genome shotgun (WGS) entry which is preliminary data.</text>
</comment>
<accession>A0AAV1RS77</accession>
<dbReference type="AlphaFoldDB" id="A0AAV1RS77"/>
<organism evidence="2 3">
    <name type="scientific">Dovyalis caffra</name>
    <dbReference type="NCBI Taxonomy" id="77055"/>
    <lineage>
        <taxon>Eukaryota</taxon>
        <taxon>Viridiplantae</taxon>
        <taxon>Streptophyta</taxon>
        <taxon>Embryophyta</taxon>
        <taxon>Tracheophyta</taxon>
        <taxon>Spermatophyta</taxon>
        <taxon>Magnoliopsida</taxon>
        <taxon>eudicotyledons</taxon>
        <taxon>Gunneridae</taxon>
        <taxon>Pentapetalae</taxon>
        <taxon>rosids</taxon>
        <taxon>fabids</taxon>
        <taxon>Malpighiales</taxon>
        <taxon>Salicaceae</taxon>
        <taxon>Flacourtieae</taxon>
        <taxon>Dovyalis</taxon>
    </lineage>
</organism>
<gene>
    <name evidence="2" type="ORF">DCAF_LOCUS14205</name>
</gene>
<feature type="compositionally biased region" description="Polar residues" evidence="1">
    <location>
        <begin position="14"/>
        <end position="24"/>
    </location>
</feature>
<evidence type="ECO:0000256" key="1">
    <source>
        <dbReference type="SAM" id="MobiDB-lite"/>
    </source>
</evidence>